<feature type="non-terminal residue" evidence="1">
    <location>
        <position position="59"/>
    </location>
</feature>
<proteinExistence type="predicted"/>
<gene>
    <name evidence="1" type="ORF">S03H2_69904</name>
</gene>
<comment type="caution">
    <text evidence="1">The sequence shown here is derived from an EMBL/GenBank/DDBJ whole genome shotgun (WGS) entry which is preliminary data.</text>
</comment>
<name>X1K326_9ZZZZ</name>
<evidence type="ECO:0008006" key="2">
    <source>
        <dbReference type="Google" id="ProtNLM"/>
    </source>
</evidence>
<dbReference type="EMBL" id="BARU01046298">
    <property type="protein sequence ID" value="GAI00938.1"/>
    <property type="molecule type" value="Genomic_DNA"/>
</dbReference>
<dbReference type="AlphaFoldDB" id="X1K326"/>
<reference evidence="1" key="1">
    <citation type="journal article" date="2014" name="Front. Microbiol.">
        <title>High frequency of phylogenetically diverse reductive dehalogenase-homologous genes in deep subseafloor sedimentary metagenomes.</title>
        <authorList>
            <person name="Kawai M."/>
            <person name="Futagami T."/>
            <person name="Toyoda A."/>
            <person name="Takaki Y."/>
            <person name="Nishi S."/>
            <person name="Hori S."/>
            <person name="Arai W."/>
            <person name="Tsubouchi T."/>
            <person name="Morono Y."/>
            <person name="Uchiyama I."/>
            <person name="Ito T."/>
            <person name="Fujiyama A."/>
            <person name="Inagaki F."/>
            <person name="Takami H."/>
        </authorList>
    </citation>
    <scope>NUCLEOTIDE SEQUENCE</scope>
    <source>
        <strain evidence="1">Expedition CK06-06</strain>
    </source>
</reference>
<accession>X1K326</accession>
<evidence type="ECO:0000313" key="1">
    <source>
        <dbReference type="EMBL" id="GAI00938.1"/>
    </source>
</evidence>
<organism evidence="1">
    <name type="scientific">marine sediment metagenome</name>
    <dbReference type="NCBI Taxonomy" id="412755"/>
    <lineage>
        <taxon>unclassified sequences</taxon>
        <taxon>metagenomes</taxon>
        <taxon>ecological metagenomes</taxon>
    </lineage>
</organism>
<sequence length="59" mass="6878">MVQFIYVGTLSKVRRLEQILFAVQRMLHETNEFQVVLLGPDEAQGFYHDLVNELKLNSV</sequence>
<protein>
    <recommendedName>
        <fullName evidence="2">Glycosyl transferase family 1 domain-containing protein</fullName>
    </recommendedName>
</protein>